<organism evidence="3">
    <name type="scientific">Tanacetum cinerariifolium</name>
    <name type="common">Dalmatian daisy</name>
    <name type="synonym">Chrysanthemum cinerariifolium</name>
    <dbReference type="NCBI Taxonomy" id="118510"/>
    <lineage>
        <taxon>Eukaryota</taxon>
        <taxon>Viridiplantae</taxon>
        <taxon>Streptophyta</taxon>
        <taxon>Embryophyta</taxon>
        <taxon>Tracheophyta</taxon>
        <taxon>Spermatophyta</taxon>
        <taxon>Magnoliopsida</taxon>
        <taxon>eudicotyledons</taxon>
        <taxon>Gunneridae</taxon>
        <taxon>Pentapetalae</taxon>
        <taxon>asterids</taxon>
        <taxon>campanulids</taxon>
        <taxon>Asterales</taxon>
        <taxon>Asteraceae</taxon>
        <taxon>Asteroideae</taxon>
        <taxon>Anthemideae</taxon>
        <taxon>Anthemidinae</taxon>
        <taxon>Tanacetum</taxon>
    </lineage>
</organism>
<feature type="compositionally biased region" description="Polar residues" evidence="2">
    <location>
        <begin position="98"/>
        <end position="125"/>
    </location>
</feature>
<keyword evidence="1" id="KW-0175">Coiled coil</keyword>
<feature type="compositionally biased region" description="Low complexity" evidence="2">
    <location>
        <begin position="126"/>
        <end position="141"/>
    </location>
</feature>
<protein>
    <submittedName>
        <fullName evidence="3">Uncharacterized protein</fullName>
    </submittedName>
</protein>
<proteinExistence type="predicted"/>
<accession>A0A699SDZ4</accession>
<evidence type="ECO:0000256" key="1">
    <source>
        <dbReference type="SAM" id="Coils"/>
    </source>
</evidence>
<dbReference type="AlphaFoldDB" id="A0A699SDZ4"/>
<reference evidence="3" key="1">
    <citation type="journal article" date="2019" name="Sci. Rep.">
        <title>Draft genome of Tanacetum cinerariifolium, the natural source of mosquito coil.</title>
        <authorList>
            <person name="Yamashiro T."/>
            <person name="Shiraishi A."/>
            <person name="Satake H."/>
            <person name="Nakayama K."/>
        </authorList>
    </citation>
    <scope>NUCLEOTIDE SEQUENCE</scope>
</reference>
<sequence length="141" mass="15897">SYASVFADSKINDDVDDSGTNIEIKSHKELLKNITYDDEEIEKEKQDEEFEKEKNDNKIEKEKNIYDVGKTNEIVKEKDINVAKGSMEFRKEKIQKPIPSTTRSPRKVSSSDKTVTEELTGTVSPATATTSKDSSTSKCKI</sequence>
<feature type="coiled-coil region" evidence="1">
    <location>
        <begin position="36"/>
        <end position="63"/>
    </location>
</feature>
<dbReference type="EMBL" id="BKCJ011154918">
    <property type="protein sequence ID" value="GFC95520.1"/>
    <property type="molecule type" value="Genomic_DNA"/>
</dbReference>
<evidence type="ECO:0000313" key="3">
    <source>
        <dbReference type="EMBL" id="GFC95520.1"/>
    </source>
</evidence>
<feature type="region of interest" description="Disordered" evidence="2">
    <location>
        <begin position="1"/>
        <end position="21"/>
    </location>
</feature>
<gene>
    <name evidence="3" type="ORF">Tci_867490</name>
</gene>
<name>A0A699SDZ4_TANCI</name>
<feature type="region of interest" description="Disordered" evidence="2">
    <location>
        <begin position="90"/>
        <end position="141"/>
    </location>
</feature>
<evidence type="ECO:0000256" key="2">
    <source>
        <dbReference type="SAM" id="MobiDB-lite"/>
    </source>
</evidence>
<feature type="non-terminal residue" evidence="3">
    <location>
        <position position="1"/>
    </location>
</feature>
<comment type="caution">
    <text evidence="3">The sequence shown here is derived from an EMBL/GenBank/DDBJ whole genome shotgun (WGS) entry which is preliminary data.</text>
</comment>